<dbReference type="PRINTS" id="PR00380">
    <property type="entry name" value="KINESINHEAVY"/>
</dbReference>
<dbReference type="SUPFAM" id="SSF47031">
    <property type="entry name" value="Second domain of FERM"/>
    <property type="match status" value="1"/>
</dbReference>
<organism evidence="23 24">
    <name type="scientific">Rhamnella rubrinervis</name>
    <dbReference type="NCBI Taxonomy" id="2594499"/>
    <lineage>
        <taxon>Eukaryota</taxon>
        <taxon>Viridiplantae</taxon>
        <taxon>Streptophyta</taxon>
        <taxon>Embryophyta</taxon>
        <taxon>Tracheophyta</taxon>
        <taxon>Spermatophyta</taxon>
        <taxon>Magnoliopsida</taxon>
        <taxon>eudicotyledons</taxon>
        <taxon>Gunneridae</taxon>
        <taxon>Pentapetalae</taxon>
        <taxon>rosids</taxon>
        <taxon>fabids</taxon>
        <taxon>Rosales</taxon>
        <taxon>Rhamnaceae</taxon>
        <taxon>rhamnoid group</taxon>
        <taxon>Rhamneae</taxon>
        <taxon>Rhamnella</taxon>
    </lineage>
</organism>
<evidence type="ECO:0000256" key="9">
    <source>
        <dbReference type="ARBA" id="ARBA00023054"/>
    </source>
</evidence>
<keyword evidence="7" id="KW-0112">Calmodulin-binding</keyword>
<dbReference type="InterPro" id="IPR011993">
    <property type="entry name" value="PH-like_dom_sf"/>
</dbReference>
<evidence type="ECO:0000256" key="13">
    <source>
        <dbReference type="ARBA" id="ARBA00074102"/>
    </source>
</evidence>
<dbReference type="FunFam" id="2.60.120.330:FF:000017">
    <property type="entry name" value="2-oxoglutarate-dependent dioxygenase DAO"/>
    <property type="match status" value="1"/>
</dbReference>
<dbReference type="SMART" id="SM00295">
    <property type="entry name" value="B41"/>
    <property type="match status" value="1"/>
</dbReference>
<dbReference type="GO" id="GO:0016491">
    <property type="term" value="F:oxidoreductase activity"/>
    <property type="evidence" value="ECO:0007669"/>
    <property type="project" value="InterPro"/>
</dbReference>
<dbReference type="CDD" id="cd14473">
    <property type="entry name" value="FERM_B-lobe"/>
    <property type="match status" value="1"/>
</dbReference>
<feature type="coiled-coil region" evidence="17">
    <location>
        <begin position="621"/>
        <end position="676"/>
    </location>
</feature>
<evidence type="ECO:0000256" key="4">
    <source>
        <dbReference type="ARBA" id="ARBA00022723"/>
    </source>
</evidence>
<feature type="domain" description="MyTH4" evidence="21">
    <location>
        <begin position="119"/>
        <end position="278"/>
    </location>
</feature>
<evidence type="ECO:0000313" key="23">
    <source>
        <dbReference type="EMBL" id="KAF3440918.1"/>
    </source>
</evidence>
<evidence type="ECO:0000256" key="3">
    <source>
        <dbReference type="ARBA" id="ARBA00022490"/>
    </source>
</evidence>
<dbReference type="SUPFAM" id="SSF52540">
    <property type="entry name" value="P-loop containing nucleoside triphosphate hydrolases"/>
    <property type="match status" value="1"/>
</dbReference>
<feature type="compositionally biased region" description="Low complexity" evidence="18">
    <location>
        <begin position="12"/>
        <end position="23"/>
    </location>
</feature>
<evidence type="ECO:0000259" key="19">
    <source>
        <dbReference type="PROSITE" id="PS50057"/>
    </source>
</evidence>
<evidence type="ECO:0000256" key="11">
    <source>
        <dbReference type="ARBA" id="ARBA00023212"/>
    </source>
</evidence>
<dbReference type="InterPro" id="IPR027417">
    <property type="entry name" value="P-loop_NTPase"/>
</dbReference>
<feature type="region of interest" description="Disordered" evidence="18">
    <location>
        <begin position="1"/>
        <end position="24"/>
    </location>
</feature>
<comment type="similarity">
    <text evidence="2">Belongs to the TRAFAC class myosin-kinesin ATPase superfamily. Kinesin family. KIN-14 subfamily.</text>
</comment>
<dbReference type="Gene3D" id="1.25.40.530">
    <property type="entry name" value="MyTH4 domain"/>
    <property type="match status" value="1"/>
</dbReference>
<evidence type="ECO:0000256" key="2">
    <source>
        <dbReference type="ARBA" id="ARBA00010899"/>
    </source>
</evidence>
<dbReference type="Gene3D" id="6.10.250.760">
    <property type="match status" value="1"/>
</dbReference>
<dbReference type="InterPro" id="IPR026992">
    <property type="entry name" value="DIOX_N"/>
</dbReference>
<sequence length="1639" mass="185330">MTIDLQTSMAQSVRTSRSSFSSSNGIEDAPLYNSASVSNGDGYDSDSSNFAPSTPSTLSMSIPAELAGAIPLIDRFQVELFLRLMQKQIQSAGKRGFFSKKSVGPQVREKFTFEDMLCFQKDPIPTSLLKINTDLVARATKLFQIILKYIGVDSSDRVTPASLDERIELVGKLYKQTLKRTELRDELFVQISKQTRNNPDRQYLVKAWELMYLCASSMPPSKDIGGYLSEYVHNIAHAVSTDSEVRVLALNTLNALKRSVKAGPRQTIPGREEIEALLTGRKLTTIVFFLDETFEEITYDMATTVADSVEELAGIIKLSAYSSFTLFECRKIVTGSKSPELGNEEYIGLDDNKYIGDLLAEFKAAKDRSKGEILHCKLTFKKKLFRESDEAVADPMFVQLSYVQLQHDYILGNYPVGRDDAAQLSALQILVEIGFFSSPESCTDWNSLLERFLPRQIAITRAKREWELDILSRYRSMEHFTKDDARQQFLRILKTLPYGNSVFFSVRKIDDPIGLLPGRIVLGINKRGVHFFRPVPKEYLHSAELRDIMQFGSSNTAVFFKMRVAGVLHIFQFETKQGEEICVALQTHINDVMLRRYSKARSASSGSVNGDLSNNSKPSSVEVYEKRVQELSKAVEESQRNTDQLLEELHEKQTQEAKMSEELESLKESLRSGKQNLVEVASDRDRLKSLCDEKDKALQAAVVEKRSMEARLAKLGNLVLESNSKKDVSGANNQALRKLQDELKLQNEELNAAEETIKRMVEEKLSLEQRISELENNKADEIHFLEKKSLQERKTLELKVTELEKKLEGAARELAGLESTLAIRNSDLAALQNNLKELEELREMKEDIDRKNEQTATILRMQGAQLAELEVLYKEEQHLRKRYFNTIEDMKGKIRVFCRLRPLGEKEIAEKDRNVLTSEDEFTVEHAWKDDKPKQHIYDRVFDGSATQEEVFEDTRYLVQSAIDGYNVCIFAYGQTGSGKTFTIYGSETNPGLTPRAIQELFKILRRDSNKFSFSLKAYMVELYQDTLVDLLLPKNAKRLRLDIKKDTKGMVSIENVTVLSISTFEELRSIIQRGSEQRHTSGTQMNEESSRSHLILSIVIESTNLQTQSVARGKLSFVDLAGSERVKKSGSSGNQLKEAQSINKSLSALGDVISALSSGGQHIPYRNHKLTMLMSDSLGGNAKTLMFVNVSPAESNLDETYNSLMYASRVRSIVNDPSKNVSSKEVARLKKLVAYWKEQAVFSKLVVRILGLMALGRWVTLNDHKGWPFASLEYYRTGNERVGIRLGIPIERELQTLKSKGHAENRKRKSERKREKNKRFVKERNREMGEQEIGNGTRTNIPVIDLQKFPDAGEYKKLKEACEEWGCFRIVNHNMSMTLMSEMKMVVRSLLDLPMEIKSRNTDVIAGSGYMAPSQVNPLYEGLGLYDLGSPQAVRAFCDQLDASPHQREIIEKYSGAVNELAMDIGRKLPESVGLVLDLFKDWPCQFRINKYNFTPEFVGSSGVQIHTDSGFLTILQDDENVGGLEVMDQKSGEYVAVDPWPGTLLVNLGDCAALWSNGRFCNVKHRVQCKEASIRVSIASFVLGPKEAAIEAHEEFVDAEHPRLYLPSTYEDYRKIRLSTKLQAGEALKLVRIPADS</sequence>
<dbReference type="Pfam" id="PF02174">
    <property type="entry name" value="IRS"/>
    <property type="match status" value="1"/>
</dbReference>
<dbReference type="Gene3D" id="2.60.120.330">
    <property type="entry name" value="B-lactam Antibiotic, Isopenicillin N Synthase, Chain"/>
    <property type="match status" value="1"/>
</dbReference>
<keyword evidence="9 17" id="KW-0175">Coiled coil</keyword>
<comment type="caution">
    <text evidence="23">The sequence shown here is derived from an EMBL/GenBank/DDBJ whole genome shotgun (WGS) entry which is preliminary data.</text>
</comment>
<evidence type="ECO:0000256" key="7">
    <source>
        <dbReference type="ARBA" id="ARBA00022860"/>
    </source>
</evidence>
<gene>
    <name evidence="23" type="ORF">FNV43_RR19204</name>
</gene>
<dbReference type="SUPFAM" id="SSF56821">
    <property type="entry name" value="Prismane protein-like"/>
    <property type="match status" value="1"/>
</dbReference>
<dbReference type="InterPro" id="IPR044861">
    <property type="entry name" value="IPNS-like_FE2OG_OXY"/>
</dbReference>
<dbReference type="InterPro" id="IPR001752">
    <property type="entry name" value="Kinesin_motor_dom"/>
</dbReference>
<dbReference type="EMBL" id="VOIH02000008">
    <property type="protein sequence ID" value="KAF3440918.1"/>
    <property type="molecule type" value="Genomic_DNA"/>
</dbReference>
<dbReference type="PROSITE" id="PS51471">
    <property type="entry name" value="FE2OG_OXY"/>
    <property type="match status" value="1"/>
</dbReference>
<evidence type="ECO:0000256" key="18">
    <source>
        <dbReference type="SAM" id="MobiDB-lite"/>
    </source>
</evidence>
<dbReference type="Pfam" id="PF00373">
    <property type="entry name" value="FERM_M"/>
    <property type="match status" value="1"/>
</dbReference>
<dbReference type="Pfam" id="PF14226">
    <property type="entry name" value="DIOX_N"/>
    <property type="match status" value="1"/>
</dbReference>
<feature type="region of interest" description="Disordered" evidence="18">
    <location>
        <begin position="1298"/>
        <end position="1319"/>
    </location>
</feature>
<dbReference type="OrthoDB" id="3176171at2759"/>
<protein>
    <recommendedName>
        <fullName evidence="13">2-oxoglutarate-dependent dioxygenase DAO</fullName>
    </recommendedName>
    <alternativeName>
        <fullName evidence="14">Kinesin-like calmodulin-binding protein</fullName>
    </alternativeName>
    <alternativeName>
        <fullName evidence="15">Protein DIOXYGENASE FOR AUXIN OXIDATION</fullName>
    </alternativeName>
</protein>
<feature type="coiled-coil region" evidence="17">
    <location>
        <begin position="733"/>
        <end position="858"/>
    </location>
</feature>
<dbReference type="SUPFAM" id="SSF50729">
    <property type="entry name" value="PH domain-like"/>
    <property type="match status" value="1"/>
</dbReference>
<dbReference type="PANTHER" id="PTHR47972:SF16">
    <property type="entry name" value="KINESIN-LIKE PROTEIN"/>
    <property type="match status" value="1"/>
</dbReference>
<dbReference type="FunFam" id="1.25.40.530:FF:000005">
    <property type="entry name" value="Kinesin-like calmodulin-binding protein (ZWICHEL)"/>
    <property type="match status" value="1"/>
</dbReference>
<comment type="function">
    <text evidence="12">2-oxoglutarate-dependent dioxygenase essential for auxin catabolism and maintenance of auxin homeostasis in reproductive organs. Catalyzes the irreversible oxidation of indole-3-acetic acid (IAA) to the biologically inactive 2-oxoindole-3-acetic acid (OxIAA).</text>
</comment>
<dbReference type="GO" id="GO:0046872">
    <property type="term" value="F:metal ion binding"/>
    <property type="evidence" value="ECO:0007669"/>
    <property type="project" value="UniProtKB-KW"/>
</dbReference>
<dbReference type="GO" id="GO:0005856">
    <property type="term" value="C:cytoskeleton"/>
    <property type="evidence" value="ECO:0007669"/>
    <property type="project" value="UniProtKB-SubCell"/>
</dbReference>
<dbReference type="InterPro" id="IPR011254">
    <property type="entry name" value="Prismane-like_sf"/>
</dbReference>
<dbReference type="PROSITE" id="PS50057">
    <property type="entry name" value="FERM_3"/>
    <property type="match status" value="1"/>
</dbReference>
<keyword evidence="24" id="KW-1185">Reference proteome</keyword>
<dbReference type="InterPro" id="IPR027640">
    <property type="entry name" value="Kinesin-like_fam"/>
</dbReference>
<dbReference type="CDD" id="cd01366">
    <property type="entry name" value="KISc_C_terminal"/>
    <property type="match status" value="1"/>
</dbReference>
<dbReference type="SMART" id="SM00139">
    <property type="entry name" value="MyTH4"/>
    <property type="match status" value="1"/>
</dbReference>
<evidence type="ECO:0000256" key="10">
    <source>
        <dbReference type="ARBA" id="ARBA00023175"/>
    </source>
</evidence>
<dbReference type="SUPFAM" id="SSF51197">
    <property type="entry name" value="Clavaminate synthase-like"/>
    <property type="match status" value="1"/>
</dbReference>
<dbReference type="InterPro" id="IPR035963">
    <property type="entry name" value="FERM_2"/>
</dbReference>
<keyword evidence="3" id="KW-0963">Cytoplasm</keyword>
<feature type="domain" description="FERM" evidence="19">
    <location>
        <begin position="283"/>
        <end position="597"/>
    </location>
</feature>
<dbReference type="Pfam" id="PF03171">
    <property type="entry name" value="2OG-FeII_Oxy"/>
    <property type="match status" value="1"/>
</dbReference>
<dbReference type="PROSITE" id="PS51016">
    <property type="entry name" value="MYTH4"/>
    <property type="match status" value="1"/>
</dbReference>
<evidence type="ECO:0000256" key="1">
    <source>
        <dbReference type="ARBA" id="ARBA00004245"/>
    </source>
</evidence>
<dbReference type="InterPro" id="IPR027443">
    <property type="entry name" value="IPNS-like_sf"/>
</dbReference>
<reference evidence="23" key="1">
    <citation type="submission" date="2020-03" db="EMBL/GenBank/DDBJ databases">
        <title>A high-quality chromosome-level genome assembly of a woody plant with both climbing and erect habits, Rhamnella rubrinervis.</title>
        <authorList>
            <person name="Lu Z."/>
            <person name="Yang Y."/>
            <person name="Zhu X."/>
            <person name="Sun Y."/>
        </authorList>
    </citation>
    <scope>NUCLEOTIDE SEQUENCE</scope>
    <source>
        <strain evidence="23">BYM</strain>
        <tissue evidence="23">Leaf</tissue>
    </source>
</reference>
<feature type="domain" description="Fe2OG dioxygenase" evidence="22">
    <location>
        <begin position="1482"/>
        <end position="1586"/>
    </location>
</feature>
<dbReference type="InterPro" id="IPR000857">
    <property type="entry name" value="MyTH4_dom"/>
</dbReference>
<keyword evidence="11" id="KW-0206">Cytoskeleton</keyword>
<evidence type="ECO:0000256" key="12">
    <source>
        <dbReference type="ARBA" id="ARBA00054658"/>
    </source>
</evidence>
<evidence type="ECO:0000259" key="22">
    <source>
        <dbReference type="PROSITE" id="PS51471"/>
    </source>
</evidence>
<dbReference type="GO" id="GO:0005524">
    <property type="term" value="F:ATP binding"/>
    <property type="evidence" value="ECO:0007669"/>
    <property type="project" value="UniProtKB-UniRule"/>
</dbReference>
<dbReference type="Gene3D" id="3.40.850.10">
    <property type="entry name" value="Kinesin motor domain"/>
    <property type="match status" value="1"/>
</dbReference>
<dbReference type="PROSITE" id="PS00411">
    <property type="entry name" value="KINESIN_MOTOR_1"/>
    <property type="match status" value="1"/>
</dbReference>
<evidence type="ECO:0000259" key="21">
    <source>
        <dbReference type="PROSITE" id="PS51016"/>
    </source>
</evidence>
<name>A0A8K0E588_9ROSA</name>
<dbReference type="Pfam" id="PF00784">
    <property type="entry name" value="MyTH4"/>
    <property type="match status" value="1"/>
</dbReference>
<evidence type="ECO:0000313" key="24">
    <source>
        <dbReference type="Proteomes" id="UP000796880"/>
    </source>
</evidence>
<dbReference type="PANTHER" id="PTHR47972">
    <property type="entry name" value="KINESIN-LIKE PROTEIN KLP-3"/>
    <property type="match status" value="1"/>
</dbReference>
<dbReference type="InterPro" id="IPR002404">
    <property type="entry name" value="IRS_PTB"/>
</dbReference>
<feature type="compositionally biased region" description="Polar residues" evidence="18">
    <location>
        <begin position="1"/>
        <end position="11"/>
    </location>
</feature>
<dbReference type="GO" id="GO:0005516">
    <property type="term" value="F:calmodulin binding"/>
    <property type="evidence" value="ECO:0007669"/>
    <property type="project" value="UniProtKB-KW"/>
</dbReference>
<evidence type="ECO:0000259" key="20">
    <source>
        <dbReference type="PROSITE" id="PS50067"/>
    </source>
</evidence>
<keyword evidence="10 16" id="KW-0505">Motor protein</keyword>
<evidence type="ECO:0000256" key="15">
    <source>
        <dbReference type="ARBA" id="ARBA00076740"/>
    </source>
</evidence>
<dbReference type="Gene3D" id="3.10.20.90">
    <property type="entry name" value="Phosphatidylinositol 3-kinase Catalytic Subunit, Chain A, domain 1"/>
    <property type="match status" value="1"/>
</dbReference>
<dbReference type="InterPro" id="IPR005123">
    <property type="entry name" value="Oxoglu/Fe-dep_dioxygenase_dom"/>
</dbReference>
<dbReference type="GO" id="GO:0003777">
    <property type="term" value="F:microtubule motor activity"/>
    <property type="evidence" value="ECO:0007669"/>
    <property type="project" value="InterPro"/>
</dbReference>
<dbReference type="FunFam" id="1.20.80.10:FF:000018">
    <property type="entry name" value="Kinesin-like calmodulin binding protein"/>
    <property type="match status" value="1"/>
</dbReference>
<dbReference type="PROSITE" id="PS50067">
    <property type="entry name" value="KINESIN_MOTOR_2"/>
    <property type="match status" value="1"/>
</dbReference>
<evidence type="ECO:0000256" key="17">
    <source>
        <dbReference type="SAM" id="Coils"/>
    </source>
</evidence>
<dbReference type="GO" id="GO:0008017">
    <property type="term" value="F:microtubule binding"/>
    <property type="evidence" value="ECO:0007669"/>
    <property type="project" value="InterPro"/>
</dbReference>
<dbReference type="FunFam" id="3.10.20.90:FF:000090">
    <property type="entry name" value="Kinesin-like calmodulin-binding protein (ZWICHEL)"/>
    <property type="match status" value="1"/>
</dbReference>
<dbReference type="Proteomes" id="UP000796880">
    <property type="component" value="Unassembled WGS sequence"/>
</dbReference>
<comment type="subcellular location">
    <subcellularLocation>
        <location evidence="1">Cytoplasm</location>
        <location evidence="1">Cytoskeleton</location>
    </subcellularLocation>
</comment>
<dbReference type="InterPro" id="IPR036961">
    <property type="entry name" value="Kinesin_motor_dom_sf"/>
</dbReference>
<dbReference type="CDD" id="cd13200">
    <property type="entry name" value="FERM_C_KCBP"/>
    <property type="match status" value="1"/>
</dbReference>
<feature type="domain" description="Kinesin motor" evidence="20">
    <location>
        <begin position="893"/>
        <end position="1214"/>
    </location>
</feature>
<dbReference type="InterPro" id="IPR019821">
    <property type="entry name" value="Kinesin_motor_CS"/>
</dbReference>
<feature type="binding site" evidence="16">
    <location>
        <begin position="974"/>
        <end position="981"/>
    </location>
    <ligand>
        <name>ATP</name>
        <dbReference type="ChEBI" id="CHEBI:30616"/>
    </ligand>
</feature>
<keyword evidence="4" id="KW-0479">Metal-binding</keyword>
<dbReference type="Pfam" id="PF00225">
    <property type="entry name" value="Kinesin"/>
    <property type="match status" value="1"/>
</dbReference>
<accession>A0A8K0E588</accession>
<dbReference type="InterPro" id="IPR000299">
    <property type="entry name" value="FERM_domain"/>
</dbReference>
<evidence type="ECO:0000256" key="8">
    <source>
        <dbReference type="ARBA" id="ARBA00023004"/>
    </source>
</evidence>
<dbReference type="InterPro" id="IPR014352">
    <property type="entry name" value="FERM/acyl-CoA-bd_prot_sf"/>
</dbReference>
<dbReference type="FunFam" id="3.40.850.10:FF:000041">
    <property type="entry name" value="Kinesin-like calmodulin-binding protein"/>
    <property type="match status" value="1"/>
</dbReference>
<dbReference type="FunFam" id="2.30.29.30:FF:000131">
    <property type="entry name" value="Kinesin-like calmodulin-binding protein (ZWICHEL)"/>
    <property type="match status" value="1"/>
</dbReference>
<keyword evidence="5 16" id="KW-0547">Nucleotide-binding</keyword>
<evidence type="ECO:0000256" key="16">
    <source>
        <dbReference type="PROSITE-ProRule" id="PRU00283"/>
    </source>
</evidence>
<dbReference type="InterPro" id="IPR019748">
    <property type="entry name" value="FERM_central"/>
</dbReference>
<dbReference type="Gene3D" id="2.30.29.30">
    <property type="entry name" value="Pleckstrin-homology domain (PH domain)/Phosphotyrosine-binding domain (PTB)"/>
    <property type="match status" value="1"/>
</dbReference>
<dbReference type="SMART" id="SM00129">
    <property type="entry name" value="KISc"/>
    <property type="match status" value="1"/>
</dbReference>
<evidence type="ECO:0000256" key="5">
    <source>
        <dbReference type="ARBA" id="ARBA00022741"/>
    </source>
</evidence>
<dbReference type="GO" id="GO:0007018">
    <property type="term" value="P:microtubule-based movement"/>
    <property type="evidence" value="ECO:0007669"/>
    <property type="project" value="InterPro"/>
</dbReference>
<dbReference type="InterPro" id="IPR038185">
    <property type="entry name" value="MyTH4_dom_sf"/>
</dbReference>
<keyword evidence="6 16" id="KW-0067">ATP-binding</keyword>
<evidence type="ECO:0000256" key="6">
    <source>
        <dbReference type="ARBA" id="ARBA00022840"/>
    </source>
</evidence>
<proteinExistence type="inferred from homology"/>
<keyword evidence="8" id="KW-0408">Iron</keyword>
<dbReference type="InterPro" id="IPR019749">
    <property type="entry name" value="Band_41_domain"/>
</dbReference>
<dbReference type="Gene3D" id="1.20.80.10">
    <property type="match status" value="1"/>
</dbReference>
<evidence type="ECO:0000256" key="14">
    <source>
        <dbReference type="ARBA" id="ARBA00075899"/>
    </source>
</evidence>